<reference evidence="1" key="1">
    <citation type="journal article" date="2020" name="Stud. Mycol.">
        <title>101 Dothideomycetes genomes: a test case for predicting lifestyles and emergence of pathogens.</title>
        <authorList>
            <person name="Haridas S."/>
            <person name="Albert R."/>
            <person name="Binder M."/>
            <person name="Bloem J."/>
            <person name="Labutti K."/>
            <person name="Salamov A."/>
            <person name="Andreopoulos B."/>
            <person name="Baker S."/>
            <person name="Barry K."/>
            <person name="Bills G."/>
            <person name="Bluhm B."/>
            <person name="Cannon C."/>
            <person name="Castanera R."/>
            <person name="Culley D."/>
            <person name="Daum C."/>
            <person name="Ezra D."/>
            <person name="Gonzalez J."/>
            <person name="Henrissat B."/>
            <person name="Kuo A."/>
            <person name="Liang C."/>
            <person name="Lipzen A."/>
            <person name="Lutzoni F."/>
            <person name="Magnuson J."/>
            <person name="Mondo S."/>
            <person name="Nolan M."/>
            <person name="Ohm R."/>
            <person name="Pangilinan J."/>
            <person name="Park H.-J."/>
            <person name="Ramirez L."/>
            <person name="Alfaro M."/>
            <person name="Sun H."/>
            <person name="Tritt A."/>
            <person name="Yoshinaga Y."/>
            <person name="Zwiers L.-H."/>
            <person name="Turgeon B."/>
            <person name="Goodwin S."/>
            <person name="Spatafora J."/>
            <person name="Crous P."/>
            <person name="Grigoriev I."/>
        </authorList>
    </citation>
    <scope>NUCLEOTIDE SEQUENCE</scope>
    <source>
        <strain evidence="1">CBS 116005</strain>
    </source>
</reference>
<evidence type="ECO:0000313" key="1">
    <source>
        <dbReference type="EMBL" id="KAF2772932.1"/>
    </source>
</evidence>
<name>A0A6G1LK38_9PEZI</name>
<feature type="non-terminal residue" evidence="1">
    <location>
        <position position="172"/>
    </location>
</feature>
<evidence type="ECO:0000313" key="2">
    <source>
        <dbReference type="Proteomes" id="UP000799436"/>
    </source>
</evidence>
<gene>
    <name evidence="1" type="ORF">EJ03DRAFT_323993</name>
</gene>
<organism evidence="1 2">
    <name type="scientific">Teratosphaeria nubilosa</name>
    <dbReference type="NCBI Taxonomy" id="161662"/>
    <lineage>
        <taxon>Eukaryota</taxon>
        <taxon>Fungi</taxon>
        <taxon>Dikarya</taxon>
        <taxon>Ascomycota</taxon>
        <taxon>Pezizomycotina</taxon>
        <taxon>Dothideomycetes</taxon>
        <taxon>Dothideomycetidae</taxon>
        <taxon>Mycosphaerellales</taxon>
        <taxon>Teratosphaeriaceae</taxon>
        <taxon>Teratosphaeria</taxon>
    </lineage>
</organism>
<sequence length="172" mass="18656">MTSREDLLLQACDLPETVHLLPNPVQKRPDECFCLTSAIFRLRQQDFDQRNTTAYSSVSLLLHIAILLTCCAAATPPPSFVVAAGGCNTLDGLGGIIFDPFPSEKTDSGCRSIAKGTGHSYGFLDEPRAPFKCTGYVYNDNSCHYQIGSIGGDELDRCAEVPQGIYSLKITC</sequence>
<dbReference type="AlphaFoldDB" id="A0A6G1LK38"/>
<protein>
    <submittedName>
        <fullName evidence="1">Uncharacterized protein</fullName>
    </submittedName>
</protein>
<proteinExistence type="predicted"/>
<dbReference type="Proteomes" id="UP000799436">
    <property type="component" value="Unassembled WGS sequence"/>
</dbReference>
<keyword evidence="2" id="KW-1185">Reference proteome</keyword>
<dbReference type="EMBL" id="ML995812">
    <property type="protein sequence ID" value="KAF2772932.1"/>
    <property type="molecule type" value="Genomic_DNA"/>
</dbReference>
<accession>A0A6G1LK38</accession>